<protein>
    <submittedName>
        <fullName evidence="1">Uncharacterized protein</fullName>
    </submittedName>
</protein>
<sequence>MDVRYPVARRQLFEAVKALSTSADNIQARLIDATDSLLAVTIDEFSTDPELTIKFARILDLIAVDRDDVAAIAVETAAYMSDADACLIAALVCDFLYEVA</sequence>
<proteinExistence type="predicted"/>
<organism evidence="1">
    <name type="scientific">Rhizobium leguminosarum</name>
    <dbReference type="NCBI Taxonomy" id="384"/>
    <lineage>
        <taxon>Bacteria</taxon>
        <taxon>Pseudomonadati</taxon>
        <taxon>Pseudomonadota</taxon>
        <taxon>Alphaproteobacteria</taxon>
        <taxon>Hyphomicrobiales</taxon>
        <taxon>Rhizobiaceae</taxon>
        <taxon>Rhizobium/Agrobacterium group</taxon>
        <taxon>Rhizobium</taxon>
    </lineage>
</organism>
<accession>A0A179BAV5</accession>
<gene>
    <name evidence="1" type="ORF">A4U53_34725</name>
</gene>
<comment type="caution">
    <text evidence="1">The sequence shown here is derived from an EMBL/GenBank/DDBJ whole genome shotgun (WGS) entry which is preliminary data.</text>
</comment>
<evidence type="ECO:0000313" key="1">
    <source>
        <dbReference type="EMBL" id="OAP88540.1"/>
    </source>
</evidence>
<reference evidence="1" key="1">
    <citation type="submission" date="2016-04" db="EMBL/GenBank/DDBJ databases">
        <title>Fast-growing isolate from the root nodules of Vavilovia formosa.</title>
        <authorList>
            <person name="Kimeklis A."/>
            <person name="Safronova V."/>
            <person name="Belimov A."/>
            <person name="Andronov E."/>
        </authorList>
    </citation>
    <scope>NUCLEOTIDE SEQUENCE [LARGE SCALE GENOMIC DNA]</scope>
    <source>
        <strain evidence="1">Vaf-46</strain>
    </source>
</reference>
<dbReference type="AlphaFoldDB" id="A0A179BAV5"/>
<dbReference type="RefSeq" id="WP_064250981.1">
    <property type="nucleotide sequence ID" value="NZ_JAAXDE010000033.1"/>
</dbReference>
<name>A0A179BAV5_RHILE</name>
<dbReference type="EMBL" id="LWBS01000454">
    <property type="protein sequence ID" value="OAP88540.1"/>
    <property type="molecule type" value="Genomic_DNA"/>
</dbReference>